<evidence type="ECO:0000313" key="4">
    <source>
        <dbReference type="Proteomes" id="UP000381693"/>
    </source>
</evidence>
<gene>
    <name evidence="3" type="ORF">MAMC_01840</name>
</gene>
<dbReference type="OrthoDB" id="581589at2"/>
<accession>A0A5E6MIQ2</accession>
<dbReference type="Pfam" id="PF10134">
    <property type="entry name" value="RPA"/>
    <property type="match status" value="1"/>
</dbReference>
<feature type="domain" description="DUF5710" evidence="2">
    <location>
        <begin position="24"/>
        <end position="54"/>
    </location>
</feature>
<reference evidence="3" key="1">
    <citation type="submission" date="2019-09" db="EMBL/GenBank/DDBJ databases">
        <authorList>
            <person name="Cremers G."/>
        </authorList>
    </citation>
    <scope>NUCLEOTIDE SEQUENCE [LARGE SCALE GENOMIC DNA]</scope>
    <source>
        <strain evidence="3">3B</strain>
    </source>
</reference>
<sequence>MVEKGKGTRLMKGGIGKRATPRPRTYLTIGYDDKDWAKRHGAQWDKERKRWYVLGEVSEMLLPYIDSLMGGQSLKEVPEEERQEARARATAARAKPLLRTPPPDDAQADFFVPGVWDVAAKDNRGIMDVAVFRLSKKYPRANSVMTHNLPDGGHVRVASGPDGMASIWDYDIVLMGVSHLTEAMNRYRAGLGEKPGRSFRPHVSEILKFCRQSDGGRQYEAVEAALRRLKQTTVEIVRRQRGKDGRPLRVTEGAGLINDYKAVSHEDSGRVTSVEIELPKWLYAAVVEAEHPEVLTMHPNYFLMTPGLGRFVYRLARVAAGKGEARWSFRLIHERSGSPDAFKKSSAAIRELIKANELPEYDLAEEPGQDGPILVMRFRGSFPTPSTEKAGP</sequence>
<comment type="caution">
    <text evidence="3">The sequence shown here is derived from an EMBL/GenBank/DDBJ whole genome shotgun (WGS) entry which is preliminary data.</text>
</comment>
<dbReference type="EMBL" id="CABFUZ020000202">
    <property type="protein sequence ID" value="VVM07823.1"/>
    <property type="molecule type" value="Genomic_DNA"/>
</dbReference>
<name>A0A5E6MIQ2_9BACT</name>
<dbReference type="InterPro" id="IPR018777">
    <property type="entry name" value="Replication_initiator_prot_A"/>
</dbReference>
<evidence type="ECO:0000313" key="3">
    <source>
        <dbReference type="EMBL" id="VVM07823.1"/>
    </source>
</evidence>
<dbReference type="AlphaFoldDB" id="A0A5E6MIQ2"/>
<evidence type="ECO:0000256" key="1">
    <source>
        <dbReference type="SAM" id="MobiDB-lite"/>
    </source>
</evidence>
<dbReference type="InterPro" id="IPR043764">
    <property type="entry name" value="DUF5710"/>
</dbReference>
<protein>
    <recommendedName>
        <fullName evidence="2">DUF5710 domain-containing protein</fullName>
    </recommendedName>
</protein>
<keyword evidence="4" id="KW-1185">Reference proteome</keyword>
<evidence type="ECO:0000259" key="2">
    <source>
        <dbReference type="Pfam" id="PF18974"/>
    </source>
</evidence>
<proteinExistence type="predicted"/>
<organism evidence="3 4">
    <name type="scientific">Methylacidimicrobium cyclopophantes</name>
    <dbReference type="NCBI Taxonomy" id="1041766"/>
    <lineage>
        <taxon>Bacteria</taxon>
        <taxon>Pseudomonadati</taxon>
        <taxon>Verrucomicrobiota</taxon>
        <taxon>Methylacidimicrobium</taxon>
    </lineage>
</organism>
<feature type="region of interest" description="Disordered" evidence="1">
    <location>
        <begin position="1"/>
        <end position="21"/>
    </location>
</feature>
<dbReference type="Proteomes" id="UP000381693">
    <property type="component" value="Unassembled WGS sequence"/>
</dbReference>
<dbReference type="Pfam" id="PF18974">
    <property type="entry name" value="DUF5710"/>
    <property type="match status" value="1"/>
</dbReference>